<protein>
    <submittedName>
        <fullName evidence="2">Uncharacterized protein</fullName>
    </submittedName>
</protein>
<dbReference type="Gene3D" id="3.30.230.10">
    <property type="match status" value="1"/>
</dbReference>
<evidence type="ECO:0000313" key="3">
    <source>
        <dbReference type="Proteomes" id="UP000037460"/>
    </source>
</evidence>
<dbReference type="EMBL" id="JWZX01003343">
    <property type="protein sequence ID" value="KOO21684.1"/>
    <property type="molecule type" value="Genomic_DNA"/>
</dbReference>
<evidence type="ECO:0000256" key="1">
    <source>
        <dbReference type="SAM" id="MobiDB-lite"/>
    </source>
</evidence>
<keyword evidence="3" id="KW-1185">Reference proteome</keyword>
<dbReference type="AlphaFoldDB" id="A0A0M0J4Z0"/>
<name>A0A0M0J4Z0_9EUKA</name>
<dbReference type="OrthoDB" id="195231at2759"/>
<dbReference type="Proteomes" id="UP000037460">
    <property type="component" value="Unassembled WGS sequence"/>
</dbReference>
<proteinExistence type="predicted"/>
<dbReference type="InterPro" id="IPR014721">
    <property type="entry name" value="Ribsml_uS5_D2-typ_fold_subgr"/>
</dbReference>
<sequence length="134" mass="13837">MALCGKEIYTPNVKKQLLQLAADEESSADNIAAAIYGGLQAGAHGAFLSSQGPSVVAVCGGTSGLERPVGLDTMSQFLAEAVQSSLLKTAREFGIDGDVFVTTPTESGVITSGFDEKGTPLWGPEWEAAQSNNS</sequence>
<accession>A0A0M0J4Z0</accession>
<reference evidence="3" key="1">
    <citation type="journal article" date="2015" name="PLoS Genet.">
        <title>Genome Sequence and Transcriptome Analyses of Chrysochromulina tobin: Metabolic Tools for Enhanced Algal Fitness in the Prominent Order Prymnesiales (Haptophyceae).</title>
        <authorList>
            <person name="Hovde B.T."/>
            <person name="Deodato C.R."/>
            <person name="Hunsperger H.M."/>
            <person name="Ryken S.A."/>
            <person name="Yost W."/>
            <person name="Jha R.K."/>
            <person name="Patterson J."/>
            <person name="Monnat R.J. Jr."/>
            <person name="Barlow S.B."/>
            <person name="Starkenburg S.R."/>
            <person name="Cattolico R.A."/>
        </authorList>
    </citation>
    <scope>NUCLEOTIDE SEQUENCE</scope>
    <source>
        <strain evidence="3">CCMP291</strain>
    </source>
</reference>
<comment type="caution">
    <text evidence="2">The sequence shown here is derived from an EMBL/GenBank/DDBJ whole genome shotgun (WGS) entry which is preliminary data.</text>
</comment>
<gene>
    <name evidence="2" type="ORF">Ctob_006635</name>
</gene>
<evidence type="ECO:0000313" key="2">
    <source>
        <dbReference type="EMBL" id="KOO21684.1"/>
    </source>
</evidence>
<organism evidence="2 3">
    <name type="scientific">Chrysochromulina tobinii</name>
    <dbReference type="NCBI Taxonomy" id="1460289"/>
    <lineage>
        <taxon>Eukaryota</taxon>
        <taxon>Haptista</taxon>
        <taxon>Haptophyta</taxon>
        <taxon>Prymnesiophyceae</taxon>
        <taxon>Prymnesiales</taxon>
        <taxon>Chrysochromulinaceae</taxon>
        <taxon>Chrysochromulina</taxon>
    </lineage>
</organism>
<feature type="region of interest" description="Disordered" evidence="1">
    <location>
        <begin position="111"/>
        <end position="134"/>
    </location>
</feature>